<dbReference type="InterPro" id="IPR044859">
    <property type="entry name" value="Allene_oxi_cyc_Dirigent"/>
</dbReference>
<reference evidence="5" key="1">
    <citation type="submission" date="2023-03" db="EMBL/GenBank/DDBJ databases">
        <authorList>
            <person name="Julca I."/>
        </authorList>
    </citation>
    <scope>NUCLEOTIDE SEQUENCE</scope>
</reference>
<dbReference type="Gene3D" id="2.40.480.10">
    <property type="entry name" value="Allene oxide cyclase-like"/>
    <property type="match status" value="1"/>
</dbReference>
<evidence type="ECO:0000313" key="5">
    <source>
        <dbReference type="EMBL" id="CAI9103196.1"/>
    </source>
</evidence>
<dbReference type="Proteomes" id="UP001161247">
    <property type="component" value="Chromosome 4"/>
</dbReference>
<gene>
    <name evidence="5" type="ORF">OLC1_LOCUS12410</name>
</gene>
<evidence type="ECO:0000256" key="3">
    <source>
        <dbReference type="ARBA" id="ARBA00022525"/>
    </source>
</evidence>
<keyword evidence="6" id="KW-1185">Reference proteome</keyword>
<dbReference type="InterPro" id="IPR004265">
    <property type="entry name" value="Dirigent"/>
</dbReference>
<dbReference type="Pfam" id="PF03018">
    <property type="entry name" value="Dirigent"/>
    <property type="match status" value="1"/>
</dbReference>
<dbReference type="GO" id="GO:0048046">
    <property type="term" value="C:apoplast"/>
    <property type="evidence" value="ECO:0007669"/>
    <property type="project" value="UniProtKB-SubCell"/>
</dbReference>
<dbReference type="PANTHER" id="PTHR21495">
    <property type="entry name" value="NUCLEOPORIN-RELATED"/>
    <property type="match status" value="1"/>
</dbReference>
<dbReference type="GO" id="GO:0009699">
    <property type="term" value="P:phenylpropanoid biosynthetic process"/>
    <property type="evidence" value="ECO:0007669"/>
    <property type="project" value="UniProtKB-ARBA"/>
</dbReference>
<name>A0AAV1D5N7_OLDCO</name>
<dbReference type="AlphaFoldDB" id="A0AAV1D5N7"/>
<keyword evidence="4" id="KW-0732">Signal</keyword>
<comment type="subcellular location">
    <subcellularLocation>
        <location evidence="4">Secreted</location>
        <location evidence="4">Extracellular space</location>
        <location evidence="4">Apoplast</location>
    </subcellularLocation>
</comment>
<comment type="function">
    <text evidence="4">Dirigent proteins impart stereoselectivity on the phenoxy radical-coupling reaction, yielding optically active lignans from two molecules of coniferyl alcohol in the biosynthesis of lignans, flavonolignans, and alkaloids and thus plays a central role in plant secondary metabolism.</text>
</comment>
<accession>A0AAV1D5N7</accession>
<protein>
    <recommendedName>
        <fullName evidence="4">Dirigent protein</fullName>
    </recommendedName>
</protein>
<sequence>MASSTKFKLYTPLILALIITVSRAELREMKETSMTLYFQELYVGANATVIQITTDQDQEGHLSFTKFGTMFCTDDPITEEFEVTSVQVARAQGIYVTSALDGSRTHVLISIVFENGDYKGSTLEVQGSSAQFDKVREVAVVGGTGKLRFARGYATFETIHLNLAAGRGVIQCNITVQHY</sequence>
<evidence type="ECO:0000313" key="6">
    <source>
        <dbReference type="Proteomes" id="UP001161247"/>
    </source>
</evidence>
<keyword evidence="4" id="KW-0052">Apoplast</keyword>
<evidence type="ECO:0000256" key="1">
    <source>
        <dbReference type="ARBA" id="ARBA00010746"/>
    </source>
</evidence>
<feature type="signal peptide" evidence="4">
    <location>
        <begin position="1"/>
        <end position="24"/>
    </location>
</feature>
<comment type="similarity">
    <text evidence="1 4">Belongs to the plant dirigent protein family.</text>
</comment>
<keyword evidence="3 4" id="KW-0964">Secreted</keyword>
<evidence type="ECO:0000256" key="2">
    <source>
        <dbReference type="ARBA" id="ARBA00011738"/>
    </source>
</evidence>
<dbReference type="EMBL" id="OX459121">
    <property type="protein sequence ID" value="CAI9103196.1"/>
    <property type="molecule type" value="Genomic_DNA"/>
</dbReference>
<feature type="chain" id="PRO_5043112735" description="Dirigent protein" evidence="4">
    <location>
        <begin position="25"/>
        <end position="179"/>
    </location>
</feature>
<organism evidence="5 6">
    <name type="scientific">Oldenlandia corymbosa var. corymbosa</name>
    <dbReference type="NCBI Taxonomy" id="529605"/>
    <lineage>
        <taxon>Eukaryota</taxon>
        <taxon>Viridiplantae</taxon>
        <taxon>Streptophyta</taxon>
        <taxon>Embryophyta</taxon>
        <taxon>Tracheophyta</taxon>
        <taxon>Spermatophyta</taxon>
        <taxon>Magnoliopsida</taxon>
        <taxon>eudicotyledons</taxon>
        <taxon>Gunneridae</taxon>
        <taxon>Pentapetalae</taxon>
        <taxon>asterids</taxon>
        <taxon>lamiids</taxon>
        <taxon>Gentianales</taxon>
        <taxon>Rubiaceae</taxon>
        <taxon>Rubioideae</taxon>
        <taxon>Spermacoceae</taxon>
        <taxon>Hedyotis-Oldenlandia complex</taxon>
        <taxon>Oldenlandia</taxon>
    </lineage>
</organism>
<evidence type="ECO:0000256" key="4">
    <source>
        <dbReference type="RuleBase" id="RU363099"/>
    </source>
</evidence>
<proteinExistence type="inferred from homology"/>
<comment type="subunit">
    <text evidence="2 4">Homodimer.</text>
</comment>